<dbReference type="Pfam" id="PF00392">
    <property type="entry name" value="GntR"/>
    <property type="match status" value="1"/>
</dbReference>
<dbReference type="SMART" id="SM00345">
    <property type="entry name" value="HTH_GNTR"/>
    <property type="match status" value="1"/>
</dbReference>
<evidence type="ECO:0000256" key="2">
    <source>
        <dbReference type="ARBA" id="ARBA00023125"/>
    </source>
</evidence>
<dbReference type="GO" id="GO:0003677">
    <property type="term" value="F:DNA binding"/>
    <property type="evidence" value="ECO:0007669"/>
    <property type="project" value="UniProtKB-KW"/>
</dbReference>
<dbReference type="EMBL" id="CVLB01000001">
    <property type="protein sequence ID" value="CRF31457.1"/>
    <property type="molecule type" value="Genomic_DNA"/>
</dbReference>
<dbReference type="Proteomes" id="UP000043763">
    <property type="component" value="Unassembled WGS sequence"/>
</dbReference>
<dbReference type="PANTHER" id="PTHR43537:SF45">
    <property type="entry name" value="GNTR FAMILY REGULATORY PROTEIN"/>
    <property type="match status" value="1"/>
</dbReference>
<dbReference type="AlphaFoldDB" id="A0A0G4K3D0"/>
<keyword evidence="1" id="KW-0805">Transcription regulation</keyword>
<keyword evidence="3" id="KW-0804">Transcription</keyword>
<dbReference type="PROSITE" id="PS50949">
    <property type="entry name" value="HTH_GNTR"/>
    <property type="match status" value="1"/>
</dbReference>
<organism evidence="5 6">
    <name type="scientific">Brachyspira suanatina</name>
    <dbReference type="NCBI Taxonomy" id="381802"/>
    <lineage>
        <taxon>Bacteria</taxon>
        <taxon>Pseudomonadati</taxon>
        <taxon>Spirochaetota</taxon>
        <taxon>Spirochaetia</taxon>
        <taxon>Brachyspirales</taxon>
        <taxon>Brachyspiraceae</taxon>
        <taxon>Brachyspira</taxon>
    </lineage>
</organism>
<keyword evidence="2" id="KW-0238">DNA-binding</keyword>
<evidence type="ECO:0000256" key="1">
    <source>
        <dbReference type="ARBA" id="ARBA00023015"/>
    </source>
</evidence>
<evidence type="ECO:0000256" key="3">
    <source>
        <dbReference type="ARBA" id="ARBA00023163"/>
    </source>
</evidence>
<proteinExistence type="predicted"/>
<dbReference type="InterPro" id="IPR011711">
    <property type="entry name" value="GntR_C"/>
</dbReference>
<dbReference type="InterPro" id="IPR036388">
    <property type="entry name" value="WH-like_DNA-bd_sf"/>
</dbReference>
<dbReference type="SUPFAM" id="SSF46785">
    <property type="entry name" value="Winged helix' DNA-binding domain"/>
    <property type="match status" value="1"/>
</dbReference>
<dbReference type="InterPro" id="IPR036390">
    <property type="entry name" value="WH_DNA-bd_sf"/>
</dbReference>
<evidence type="ECO:0000259" key="4">
    <source>
        <dbReference type="PROSITE" id="PS50949"/>
    </source>
</evidence>
<reference evidence="6" key="1">
    <citation type="submission" date="2015-04" db="EMBL/GenBank/DDBJ databases">
        <authorList>
            <person name="Mushtaq Mamoona"/>
        </authorList>
    </citation>
    <scope>NUCLEOTIDE SEQUENCE [LARGE SCALE GENOMIC DNA]</scope>
    <source>
        <strain evidence="6">AN4859/03</strain>
    </source>
</reference>
<evidence type="ECO:0000313" key="5">
    <source>
        <dbReference type="EMBL" id="CRF31457.1"/>
    </source>
</evidence>
<keyword evidence="6" id="KW-1185">Reference proteome</keyword>
<dbReference type="PANTHER" id="PTHR43537">
    <property type="entry name" value="TRANSCRIPTIONAL REGULATOR, GNTR FAMILY"/>
    <property type="match status" value="1"/>
</dbReference>
<feature type="domain" description="HTH gntR-type" evidence="4">
    <location>
        <begin position="32"/>
        <end position="99"/>
    </location>
</feature>
<evidence type="ECO:0000313" key="6">
    <source>
        <dbReference type="Proteomes" id="UP000043763"/>
    </source>
</evidence>
<gene>
    <name evidence="5" type="ORF">BRSU_0144</name>
</gene>
<dbReference type="InterPro" id="IPR000524">
    <property type="entry name" value="Tscrpt_reg_HTH_GntR"/>
</dbReference>
<protein>
    <submittedName>
        <fullName evidence="5">GntR family transcriptional regulator</fullName>
    </submittedName>
</protein>
<dbReference type="Gene3D" id="1.20.120.530">
    <property type="entry name" value="GntR ligand-binding domain-like"/>
    <property type="match status" value="1"/>
</dbReference>
<dbReference type="Pfam" id="PF07729">
    <property type="entry name" value="FCD"/>
    <property type="match status" value="1"/>
</dbReference>
<dbReference type="CDD" id="cd07377">
    <property type="entry name" value="WHTH_GntR"/>
    <property type="match status" value="1"/>
</dbReference>
<accession>A0A0G4K3D0</accession>
<dbReference type="InterPro" id="IPR008920">
    <property type="entry name" value="TF_FadR/GntR_C"/>
</dbReference>
<dbReference type="GO" id="GO:0003700">
    <property type="term" value="F:DNA-binding transcription factor activity"/>
    <property type="evidence" value="ECO:0007669"/>
    <property type="project" value="InterPro"/>
</dbReference>
<dbReference type="Gene3D" id="1.10.10.10">
    <property type="entry name" value="Winged helix-like DNA-binding domain superfamily/Winged helix DNA-binding domain"/>
    <property type="match status" value="1"/>
</dbReference>
<dbReference type="SUPFAM" id="SSF48008">
    <property type="entry name" value="GntR ligand-binding domain-like"/>
    <property type="match status" value="1"/>
</dbReference>
<name>A0A0G4K3D0_9SPIR</name>
<sequence>MSIIVIVDIGDFFMAVLQKEIDMNMQEQKIYEYNRIYVYRVLKENIMKLVLKPGEKISELNIKKTFNVSRSPIREAIVRLVDEELIDVFPQKGTYVSLLDPSLIEDSLFMRSAIEKEIMILLCSKDFNSENLLISLEYIFEKQKKIAASNLNRDSIMKFLDLNEQFHSEIFKNLDKINIWEKILKFGTHYVRFHILESISKTNVDFAIKQHTDIINAIKNKDYSIAMQLENNLLSNYRCKLKKVYDLYPQYFKYKV</sequence>